<evidence type="ECO:0000313" key="3">
    <source>
        <dbReference type="Proteomes" id="UP000828390"/>
    </source>
</evidence>
<name>A0A9D4N8J4_DREPO</name>
<reference evidence="2" key="1">
    <citation type="journal article" date="2019" name="bioRxiv">
        <title>The Genome of the Zebra Mussel, Dreissena polymorpha: A Resource for Invasive Species Research.</title>
        <authorList>
            <person name="McCartney M.A."/>
            <person name="Auch B."/>
            <person name="Kono T."/>
            <person name="Mallez S."/>
            <person name="Zhang Y."/>
            <person name="Obille A."/>
            <person name="Becker A."/>
            <person name="Abrahante J.E."/>
            <person name="Garbe J."/>
            <person name="Badalamenti J.P."/>
            <person name="Herman A."/>
            <person name="Mangelson H."/>
            <person name="Liachko I."/>
            <person name="Sullivan S."/>
            <person name="Sone E.D."/>
            <person name="Koren S."/>
            <person name="Silverstein K.A.T."/>
            <person name="Beckman K.B."/>
            <person name="Gohl D.M."/>
        </authorList>
    </citation>
    <scope>NUCLEOTIDE SEQUENCE</scope>
    <source>
        <strain evidence="2">Duluth1</strain>
        <tissue evidence="2">Whole animal</tissue>
    </source>
</reference>
<keyword evidence="3" id="KW-1185">Reference proteome</keyword>
<evidence type="ECO:0000313" key="2">
    <source>
        <dbReference type="EMBL" id="KAH3889179.1"/>
    </source>
</evidence>
<evidence type="ECO:0000256" key="1">
    <source>
        <dbReference type="SAM" id="Phobius"/>
    </source>
</evidence>
<keyword evidence="1" id="KW-0472">Membrane</keyword>
<feature type="transmembrane region" description="Helical" evidence="1">
    <location>
        <begin position="47"/>
        <end position="65"/>
    </location>
</feature>
<dbReference type="Proteomes" id="UP000828390">
    <property type="component" value="Unassembled WGS sequence"/>
</dbReference>
<reference evidence="2" key="2">
    <citation type="submission" date="2020-11" db="EMBL/GenBank/DDBJ databases">
        <authorList>
            <person name="McCartney M.A."/>
            <person name="Auch B."/>
            <person name="Kono T."/>
            <person name="Mallez S."/>
            <person name="Becker A."/>
            <person name="Gohl D.M."/>
            <person name="Silverstein K.A.T."/>
            <person name="Koren S."/>
            <person name="Bechman K.B."/>
            <person name="Herman A."/>
            <person name="Abrahante J.E."/>
            <person name="Garbe J."/>
        </authorList>
    </citation>
    <scope>NUCLEOTIDE SEQUENCE</scope>
    <source>
        <strain evidence="2">Duluth1</strain>
        <tissue evidence="2">Whole animal</tissue>
    </source>
</reference>
<organism evidence="2 3">
    <name type="scientific">Dreissena polymorpha</name>
    <name type="common">Zebra mussel</name>
    <name type="synonym">Mytilus polymorpha</name>
    <dbReference type="NCBI Taxonomy" id="45954"/>
    <lineage>
        <taxon>Eukaryota</taxon>
        <taxon>Metazoa</taxon>
        <taxon>Spiralia</taxon>
        <taxon>Lophotrochozoa</taxon>
        <taxon>Mollusca</taxon>
        <taxon>Bivalvia</taxon>
        <taxon>Autobranchia</taxon>
        <taxon>Heteroconchia</taxon>
        <taxon>Euheterodonta</taxon>
        <taxon>Imparidentia</taxon>
        <taxon>Neoheterodontei</taxon>
        <taxon>Myida</taxon>
        <taxon>Dreissenoidea</taxon>
        <taxon>Dreissenidae</taxon>
        <taxon>Dreissena</taxon>
    </lineage>
</organism>
<accession>A0A9D4N8J4</accession>
<comment type="caution">
    <text evidence="2">The sequence shown here is derived from an EMBL/GenBank/DDBJ whole genome shotgun (WGS) entry which is preliminary data.</text>
</comment>
<protein>
    <submittedName>
        <fullName evidence="2">Uncharacterized protein</fullName>
    </submittedName>
</protein>
<keyword evidence="1" id="KW-1133">Transmembrane helix</keyword>
<keyword evidence="1" id="KW-0812">Transmembrane</keyword>
<proteinExistence type="predicted"/>
<dbReference type="AlphaFoldDB" id="A0A9D4N8J4"/>
<dbReference type="EMBL" id="JAIWYP010000001">
    <property type="protein sequence ID" value="KAH3889179.1"/>
    <property type="molecule type" value="Genomic_DNA"/>
</dbReference>
<gene>
    <name evidence="2" type="ORF">DPMN_013229</name>
</gene>
<sequence length="69" mass="7429">MCDPYGAIGLHMGPIWAAPCMYIGQPRWAHMEPGCTPNLGPMLAAHIGAYMVPTWAAILLSMGYIRAAL</sequence>